<comment type="caution">
    <text evidence="8">The sequence shown here is derived from an EMBL/GenBank/DDBJ whole genome shotgun (WGS) entry which is preliminary data.</text>
</comment>
<proteinExistence type="inferred from homology"/>
<comment type="similarity">
    <text evidence="2">Belongs to the SusD family.</text>
</comment>
<dbReference type="InterPro" id="IPR011990">
    <property type="entry name" value="TPR-like_helical_dom_sf"/>
</dbReference>
<feature type="domain" description="SusD-like N-terminal" evidence="7">
    <location>
        <begin position="70"/>
        <end position="218"/>
    </location>
</feature>
<keyword evidence="4" id="KW-0472">Membrane</keyword>
<evidence type="ECO:0000313" key="8">
    <source>
        <dbReference type="EMBL" id="MBO9154053.1"/>
    </source>
</evidence>
<evidence type="ECO:0000259" key="7">
    <source>
        <dbReference type="Pfam" id="PF14322"/>
    </source>
</evidence>
<evidence type="ECO:0000256" key="3">
    <source>
        <dbReference type="ARBA" id="ARBA00022729"/>
    </source>
</evidence>
<sequence length="482" mass="54228">MKKKFLYWLLLVPAFFAGCGKDFLVRPPLNQISEESYWKNEQDAEYAVNAIYDALQMDLGYRLGLLMFGDVAGDDMNCFDPNWFVKMDNFTVTTDDLQVEASWRAWWAGVARANSVIQRVPAIEMNQEKKERLINEAHFLRAVCYFNIVNIWGDAPLILKELDQAALMSVKRDPKETIWAQIEADFKAAEALPASYPSTEAGRATRGAAKAFLARSYLYQGKFAEAAAKSKEVIDMGIYHLHDAYIKNFQTAYENSVESVFEIQFVAGTGGWGPNEGNWMPSYTGPPGPYVASGAWGIIVPEMNHANIYEPNDKRRAVNIFEAGSVYNGVPYDPTWSTTGTSLAKYIVGDPPVKTEGYIDGARNAPVIRYAEVLLIYAEALNETNQTAAAAPYLDSIRVRAGLNPLPALGKDAFRNAVLQERRIEFFGEGQRFFDLRRTGKASEFIKIKANKVNYTEPKHLYFPVPQSEIDLNRNLSQNKDY</sequence>
<reference evidence="9" key="1">
    <citation type="submission" date="2021-03" db="EMBL/GenBank/DDBJ databases">
        <title>Assistant Professor.</title>
        <authorList>
            <person name="Huq M.A."/>
        </authorList>
    </citation>
    <scope>NUCLEOTIDE SEQUENCE [LARGE SCALE GENOMIC DNA]</scope>
    <source>
        <strain evidence="9">MAH-28</strain>
    </source>
</reference>
<dbReference type="Proteomes" id="UP000679126">
    <property type="component" value="Unassembled WGS sequence"/>
</dbReference>
<name>A0ABS3YH81_9BACT</name>
<dbReference type="CDD" id="cd08977">
    <property type="entry name" value="SusD"/>
    <property type="match status" value="1"/>
</dbReference>
<evidence type="ECO:0000256" key="5">
    <source>
        <dbReference type="ARBA" id="ARBA00023237"/>
    </source>
</evidence>
<dbReference type="EMBL" id="JAGHKP010000003">
    <property type="protein sequence ID" value="MBO9154053.1"/>
    <property type="molecule type" value="Genomic_DNA"/>
</dbReference>
<dbReference type="RefSeq" id="WP_209147173.1">
    <property type="nucleotide sequence ID" value="NZ_JAGHKP010000003.1"/>
</dbReference>
<evidence type="ECO:0000256" key="1">
    <source>
        <dbReference type="ARBA" id="ARBA00004442"/>
    </source>
</evidence>
<evidence type="ECO:0000256" key="4">
    <source>
        <dbReference type="ARBA" id="ARBA00023136"/>
    </source>
</evidence>
<evidence type="ECO:0000259" key="6">
    <source>
        <dbReference type="Pfam" id="PF07980"/>
    </source>
</evidence>
<protein>
    <submittedName>
        <fullName evidence="8">RagB/SusD family nutrient uptake outer membrane protein</fullName>
    </submittedName>
</protein>
<accession>A0ABS3YH81</accession>
<dbReference type="InterPro" id="IPR012944">
    <property type="entry name" value="SusD_RagB_dom"/>
</dbReference>
<dbReference type="Gene3D" id="1.25.40.390">
    <property type="match status" value="1"/>
</dbReference>
<feature type="domain" description="RagB/SusD" evidence="6">
    <location>
        <begin position="333"/>
        <end position="482"/>
    </location>
</feature>
<keyword evidence="9" id="KW-1185">Reference proteome</keyword>
<dbReference type="SUPFAM" id="SSF48452">
    <property type="entry name" value="TPR-like"/>
    <property type="match status" value="1"/>
</dbReference>
<dbReference type="InterPro" id="IPR033985">
    <property type="entry name" value="SusD-like_N"/>
</dbReference>
<evidence type="ECO:0000256" key="2">
    <source>
        <dbReference type="ARBA" id="ARBA00006275"/>
    </source>
</evidence>
<keyword evidence="5" id="KW-0998">Cell outer membrane</keyword>
<keyword evidence="3" id="KW-0732">Signal</keyword>
<dbReference type="PROSITE" id="PS51257">
    <property type="entry name" value="PROKAR_LIPOPROTEIN"/>
    <property type="match status" value="1"/>
</dbReference>
<dbReference type="Pfam" id="PF07980">
    <property type="entry name" value="SusD_RagB"/>
    <property type="match status" value="1"/>
</dbReference>
<organism evidence="8 9">
    <name type="scientific">Chitinophaga chungangae</name>
    <dbReference type="NCBI Taxonomy" id="2821488"/>
    <lineage>
        <taxon>Bacteria</taxon>
        <taxon>Pseudomonadati</taxon>
        <taxon>Bacteroidota</taxon>
        <taxon>Chitinophagia</taxon>
        <taxon>Chitinophagales</taxon>
        <taxon>Chitinophagaceae</taxon>
        <taxon>Chitinophaga</taxon>
    </lineage>
</organism>
<evidence type="ECO:0000313" key="9">
    <source>
        <dbReference type="Proteomes" id="UP000679126"/>
    </source>
</evidence>
<dbReference type="Pfam" id="PF14322">
    <property type="entry name" value="SusD-like_3"/>
    <property type="match status" value="1"/>
</dbReference>
<gene>
    <name evidence="8" type="ORF">J7I43_17630</name>
</gene>
<comment type="subcellular location">
    <subcellularLocation>
        <location evidence="1">Cell outer membrane</location>
    </subcellularLocation>
</comment>